<dbReference type="AlphaFoldDB" id="A0A9X1MDR2"/>
<organism evidence="3 4">
    <name type="scientific">Arthrobacter caoxuetaonis</name>
    <dbReference type="NCBI Taxonomy" id="2886935"/>
    <lineage>
        <taxon>Bacteria</taxon>
        <taxon>Bacillati</taxon>
        <taxon>Actinomycetota</taxon>
        <taxon>Actinomycetes</taxon>
        <taxon>Micrococcales</taxon>
        <taxon>Micrococcaceae</taxon>
        <taxon>Arthrobacter</taxon>
    </lineage>
</organism>
<gene>
    <name evidence="3" type="ORF">LJ757_09990</name>
</gene>
<dbReference type="SUPFAM" id="SSF52402">
    <property type="entry name" value="Adenine nucleotide alpha hydrolases-like"/>
    <property type="match status" value="1"/>
</dbReference>
<dbReference type="InterPro" id="IPR014729">
    <property type="entry name" value="Rossmann-like_a/b/a_fold"/>
</dbReference>
<comment type="caution">
    <text evidence="3">The sequence shown here is derived from an EMBL/GenBank/DDBJ whole genome shotgun (WGS) entry which is preliminary data.</text>
</comment>
<dbReference type="Proteomes" id="UP001139158">
    <property type="component" value="Unassembled WGS sequence"/>
</dbReference>
<name>A0A9X1MDR2_9MICC</name>
<feature type="domain" description="UspA" evidence="2">
    <location>
        <begin position="7"/>
        <end position="141"/>
    </location>
</feature>
<dbReference type="RefSeq" id="WP_227896003.1">
    <property type="nucleotide sequence ID" value="NZ_CP099466.1"/>
</dbReference>
<dbReference type="PRINTS" id="PR01438">
    <property type="entry name" value="UNVRSLSTRESS"/>
</dbReference>
<dbReference type="Pfam" id="PF00582">
    <property type="entry name" value="Usp"/>
    <property type="match status" value="1"/>
</dbReference>
<reference evidence="3" key="1">
    <citation type="submission" date="2021-10" db="EMBL/GenBank/DDBJ databases">
        <title>Novel species in genus Arthrobacter.</title>
        <authorList>
            <person name="Liu Y."/>
        </authorList>
    </citation>
    <scope>NUCLEOTIDE SEQUENCE</scope>
    <source>
        <strain evidence="3">Zg-Y453</strain>
    </source>
</reference>
<dbReference type="InterPro" id="IPR006015">
    <property type="entry name" value="Universal_stress_UspA"/>
</dbReference>
<keyword evidence="4" id="KW-1185">Reference proteome</keyword>
<protein>
    <submittedName>
        <fullName evidence="3">Universal stress protein</fullName>
    </submittedName>
</protein>
<dbReference type="PANTHER" id="PTHR46553:SF3">
    <property type="entry name" value="ADENINE NUCLEOTIDE ALPHA HYDROLASES-LIKE SUPERFAMILY PROTEIN"/>
    <property type="match status" value="1"/>
</dbReference>
<evidence type="ECO:0000256" key="1">
    <source>
        <dbReference type="ARBA" id="ARBA00008791"/>
    </source>
</evidence>
<accession>A0A9X1MDR2</accession>
<dbReference type="EMBL" id="JAJFZV010000009">
    <property type="protein sequence ID" value="MCC3298134.1"/>
    <property type="molecule type" value="Genomic_DNA"/>
</dbReference>
<proteinExistence type="inferred from homology"/>
<sequence length="146" mass="15223">MTTNGRKLIVVGVDSSALSIVALQTARRLAELLQCRIEAVTVWSHPIALTAPVASAEWSPRVDAEEALNESILKAFGDDVPEGLTKLAVSGQPVQVLVEASRNAEMLVVGSRGRGGFAGLLLGSVSSAAAAHAHCPVLIVHPPEKE</sequence>
<dbReference type="InterPro" id="IPR006016">
    <property type="entry name" value="UspA"/>
</dbReference>
<dbReference type="Gene3D" id="3.40.50.620">
    <property type="entry name" value="HUPs"/>
    <property type="match status" value="1"/>
</dbReference>
<dbReference type="PANTHER" id="PTHR46553">
    <property type="entry name" value="ADENINE NUCLEOTIDE ALPHA HYDROLASES-LIKE SUPERFAMILY PROTEIN"/>
    <property type="match status" value="1"/>
</dbReference>
<evidence type="ECO:0000313" key="4">
    <source>
        <dbReference type="Proteomes" id="UP001139158"/>
    </source>
</evidence>
<evidence type="ECO:0000313" key="3">
    <source>
        <dbReference type="EMBL" id="MCC3298134.1"/>
    </source>
</evidence>
<comment type="similarity">
    <text evidence="1">Belongs to the universal stress protein A family.</text>
</comment>
<evidence type="ECO:0000259" key="2">
    <source>
        <dbReference type="Pfam" id="PF00582"/>
    </source>
</evidence>